<proteinExistence type="predicted"/>
<name>A0A090J514_9BACI</name>
<dbReference type="SUPFAM" id="SSF51261">
    <property type="entry name" value="Duplicated hybrid motif"/>
    <property type="match status" value="1"/>
</dbReference>
<gene>
    <name evidence="8" type="ORF">BT1A1_3217</name>
</gene>
<feature type="domain" description="PTS EIIA type-1" evidence="7">
    <location>
        <begin position="32"/>
        <end position="136"/>
    </location>
</feature>
<dbReference type="PROSITE" id="PS51093">
    <property type="entry name" value="PTS_EIIA_TYPE_1"/>
    <property type="match status" value="1"/>
</dbReference>
<dbReference type="NCBIfam" id="TIGR00830">
    <property type="entry name" value="PTBA"/>
    <property type="match status" value="1"/>
</dbReference>
<organism evidence="8 9">
    <name type="scientific">Caldibacillus thermoamylovorans</name>
    <dbReference type="NCBI Taxonomy" id="35841"/>
    <lineage>
        <taxon>Bacteria</taxon>
        <taxon>Bacillati</taxon>
        <taxon>Bacillota</taxon>
        <taxon>Bacilli</taxon>
        <taxon>Bacillales</taxon>
        <taxon>Bacillaceae</taxon>
        <taxon>Caldibacillus</taxon>
    </lineage>
</organism>
<reference evidence="8 9" key="1">
    <citation type="submission" date="2014-07" db="EMBL/GenBank/DDBJ databases">
        <authorList>
            <person name="Wibberg Daniel"/>
        </authorList>
    </citation>
    <scope>NUCLEOTIDE SEQUENCE [LARGE SCALE GENOMIC DNA]</scope>
</reference>
<dbReference type="FunFam" id="2.70.70.10:FF:000001">
    <property type="entry name" value="PTS system glucose-specific IIA component"/>
    <property type="match status" value="1"/>
</dbReference>
<evidence type="ECO:0000256" key="1">
    <source>
        <dbReference type="ARBA" id="ARBA00004496"/>
    </source>
</evidence>
<dbReference type="GO" id="GO:0016301">
    <property type="term" value="F:kinase activity"/>
    <property type="evidence" value="ECO:0007669"/>
    <property type="project" value="UniProtKB-KW"/>
</dbReference>
<dbReference type="InterPro" id="IPR001127">
    <property type="entry name" value="PTS_EIIA_1_perm"/>
</dbReference>
<keyword evidence="4" id="KW-0808">Transferase</keyword>
<dbReference type="Pfam" id="PF00358">
    <property type="entry name" value="PTS_EIIA_1"/>
    <property type="match status" value="1"/>
</dbReference>
<dbReference type="GO" id="GO:0005737">
    <property type="term" value="C:cytoplasm"/>
    <property type="evidence" value="ECO:0007669"/>
    <property type="project" value="UniProtKB-SubCell"/>
</dbReference>
<comment type="subcellular location">
    <subcellularLocation>
        <location evidence="1">Cytoplasm</location>
    </subcellularLocation>
</comment>
<evidence type="ECO:0000256" key="2">
    <source>
        <dbReference type="ARBA" id="ARBA00022448"/>
    </source>
</evidence>
<dbReference type="InterPro" id="IPR011055">
    <property type="entry name" value="Dup_hybrid_motif"/>
</dbReference>
<dbReference type="EMBL" id="CCRF01000096">
    <property type="protein sequence ID" value="CEE03000.1"/>
    <property type="molecule type" value="Genomic_DNA"/>
</dbReference>
<keyword evidence="6" id="KW-0418">Kinase</keyword>
<dbReference type="RefSeq" id="WP_034773060.1">
    <property type="nucleotide sequence ID" value="NZ_CCRF01000096.1"/>
</dbReference>
<evidence type="ECO:0000256" key="6">
    <source>
        <dbReference type="ARBA" id="ARBA00022777"/>
    </source>
</evidence>
<evidence type="ECO:0000313" key="9">
    <source>
        <dbReference type="Proteomes" id="UP000040576"/>
    </source>
</evidence>
<dbReference type="PANTHER" id="PTHR45008">
    <property type="entry name" value="PTS SYSTEM GLUCOSE-SPECIFIC EIIA COMPONENT"/>
    <property type="match status" value="1"/>
</dbReference>
<evidence type="ECO:0000256" key="4">
    <source>
        <dbReference type="ARBA" id="ARBA00022679"/>
    </source>
</evidence>
<evidence type="ECO:0000313" key="8">
    <source>
        <dbReference type="EMBL" id="CEE03000.1"/>
    </source>
</evidence>
<dbReference type="PANTHER" id="PTHR45008:SF1">
    <property type="entry name" value="PTS SYSTEM GLUCOSE-SPECIFIC EIIA COMPONENT"/>
    <property type="match status" value="1"/>
</dbReference>
<dbReference type="InterPro" id="IPR050890">
    <property type="entry name" value="PTS_EIIA_component"/>
</dbReference>
<keyword evidence="9" id="KW-1185">Reference proteome</keyword>
<evidence type="ECO:0000256" key="5">
    <source>
        <dbReference type="ARBA" id="ARBA00022683"/>
    </source>
</evidence>
<keyword evidence="3" id="KW-0762">Sugar transport</keyword>
<evidence type="ECO:0000256" key="3">
    <source>
        <dbReference type="ARBA" id="ARBA00022597"/>
    </source>
</evidence>
<dbReference type="AlphaFoldDB" id="A0A090J514"/>
<dbReference type="PROSITE" id="PS00371">
    <property type="entry name" value="PTS_EIIA_TYPE_1_HIS"/>
    <property type="match status" value="1"/>
</dbReference>
<dbReference type="GO" id="GO:0009401">
    <property type="term" value="P:phosphoenolpyruvate-dependent sugar phosphotransferase system"/>
    <property type="evidence" value="ECO:0007669"/>
    <property type="project" value="UniProtKB-KW"/>
</dbReference>
<sequence>MLKKLFSKSNTKLEKIYAPITGNIIPLSEVPDPVFSEKMIGDGIAIIPSNGSIVSPVEGEVIQLYPTKHAIGIKSVEGIEILIHIGLNTVGLNGEGFETCIEVGKHVKPGDNLIHVDLKLLKEKNLDTVTLLVITNISEKKVKINSYASGTVNCGDQLLECEIG</sequence>
<accession>A0A090J514</accession>
<dbReference type="Proteomes" id="UP000040576">
    <property type="component" value="Unassembled WGS sequence"/>
</dbReference>
<protein>
    <submittedName>
        <fullName evidence="8">PTS system, glucose subfamily, IIA component</fullName>
    </submittedName>
</protein>
<keyword evidence="5" id="KW-0598">Phosphotransferase system</keyword>
<dbReference type="Gene3D" id="2.70.70.10">
    <property type="entry name" value="Glucose Permease (Domain IIA)"/>
    <property type="match status" value="1"/>
</dbReference>
<keyword evidence="2" id="KW-0813">Transport</keyword>
<evidence type="ECO:0000259" key="7">
    <source>
        <dbReference type="PROSITE" id="PS51093"/>
    </source>
</evidence>